<dbReference type="Proteomes" id="UP000530928">
    <property type="component" value="Unassembled WGS sequence"/>
</dbReference>
<sequence>MQFAHLYLDLNPAELSIRAARLKPYLSPQATEQFGWDGYGRLQAAYLQPAGVETIDSNNVVVTVSFQSGDKRYQAAIPLVWDGNGRLPGFAVSGQPGILPAPAPAELPVVAQLDADEVVEAELRPQLAEFFGAYASGVQLQRYLATDTNLPNLGGAFTFVELKDLVVPVGDATSRDIQAVVVWGVPGASGQSVEPTPADPSAMAGRLEQAYRLTVVKQGDKWYVKAIRGAGRAVG</sequence>
<protein>
    <recommendedName>
        <fullName evidence="3">Conjugal transfer protein</fullName>
    </recommendedName>
</protein>
<name>A0A7W0CR18_9ACTN</name>
<proteinExistence type="predicted"/>
<dbReference type="RefSeq" id="WP_312894851.1">
    <property type="nucleotide sequence ID" value="NZ_BAABAM010000011.1"/>
</dbReference>
<evidence type="ECO:0008006" key="3">
    <source>
        <dbReference type="Google" id="ProtNLM"/>
    </source>
</evidence>
<keyword evidence="2" id="KW-1185">Reference proteome</keyword>
<dbReference type="Gene3D" id="3.10.450.540">
    <property type="match status" value="1"/>
</dbReference>
<evidence type="ECO:0000313" key="2">
    <source>
        <dbReference type="Proteomes" id="UP000530928"/>
    </source>
</evidence>
<dbReference type="CDD" id="cd16428">
    <property type="entry name" value="TcpC_C"/>
    <property type="match status" value="1"/>
</dbReference>
<dbReference type="EMBL" id="JACDUR010000007">
    <property type="protein sequence ID" value="MBA2895722.1"/>
    <property type="molecule type" value="Genomic_DNA"/>
</dbReference>
<dbReference type="AlphaFoldDB" id="A0A7W0CR18"/>
<gene>
    <name evidence="1" type="ORF">HNR30_007108</name>
</gene>
<dbReference type="InterPro" id="IPR035628">
    <property type="entry name" value="TcpC_C"/>
</dbReference>
<organism evidence="1 2">
    <name type="scientific">Nonomuraea soli</name>
    <dbReference type="NCBI Taxonomy" id="1032476"/>
    <lineage>
        <taxon>Bacteria</taxon>
        <taxon>Bacillati</taxon>
        <taxon>Actinomycetota</taxon>
        <taxon>Actinomycetes</taxon>
        <taxon>Streptosporangiales</taxon>
        <taxon>Streptosporangiaceae</taxon>
        <taxon>Nonomuraea</taxon>
    </lineage>
</organism>
<evidence type="ECO:0000313" key="1">
    <source>
        <dbReference type="EMBL" id="MBA2895722.1"/>
    </source>
</evidence>
<dbReference type="Pfam" id="PF12642">
    <property type="entry name" value="TpcC"/>
    <property type="match status" value="1"/>
</dbReference>
<reference evidence="1 2" key="1">
    <citation type="submission" date="2020-07" db="EMBL/GenBank/DDBJ databases">
        <title>Genomic Encyclopedia of Type Strains, Phase IV (KMG-IV): sequencing the most valuable type-strain genomes for metagenomic binning, comparative biology and taxonomic classification.</title>
        <authorList>
            <person name="Goeker M."/>
        </authorList>
    </citation>
    <scope>NUCLEOTIDE SEQUENCE [LARGE SCALE GENOMIC DNA]</scope>
    <source>
        <strain evidence="1 2">DSM 45533</strain>
    </source>
</reference>
<comment type="caution">
    <text evidence="1">The sequence shown here is derived from an EMBL/GenBank/DDBJ whole genome shotgun (WGS) entry which is preliminary data.</text>
</comment>
<dbReference type="InterPro" id="IPR024735">
    <property type="entry name" value="TcpC"/>
</dbReference>
<dbReference type="CDD" id="cd16386">
    <property type="entry name" value="TcpC_N"/>
    <property type="match status" value="1"/>
</dbReference>
<accession>A0A7W0CR18</accession>